<gene>
    <name evidence="15" type="primary">LOC100840397</name>
    <name evidence="14" type="ORF">BRADI_1g23490v3</name>
</gene>
<evidence type="ECO:0000313" key="14">
    <source>
        <dbReference type="EMBL" id="KQK15529.1"/>
    </source>
</evidence>
<dbReference type="EC" id="3.6.4.12" evidence="12"/>
<dbReference type="STRING" id="15368.I1GT06"/>
<dbReference type="SUPFAM" id="SSF52540">
    <property type="entry name" value="P-loop containing nucleoside triphosphate hydrolases"/>
    <property type="match status" value="1"/>
</dbReference>
<dbReference type="KEGG" id="bdi:100840397"/>
<evidence type="ECO:0000256" key="2">
    <source>
        <dbReference type="ARBA" id="ARBA00007519"/>
    </source>
</evidence>
<dbReference type="Gene3D" id="2.40.50.360">
    <property type="entry name" value="RuvB-like helicase, domain II"/>
    <property type="match status" value="1"/>
</dbReference>
<evidence type="ECO:0000256" key="12">
    <source>
        <dbReference type="RuleBase" id="RU363048"/>
    </source>
</evidence>
<dbReference type="GO" id="GO:0006357">
    <property type="term" value="P:regulation of transcription by RNA polymerase II"/>
    <property type="evidence" value="ECO:0000318"/>
    <property type="project" value="GO_Central"/>
</dbReference>
<dbReference type="GO" id="GO:0003678">
    <property type="term" value="F:DNA helicase activity"/>
    <property type="evidence" value="ECO:0000318"/>
    <property type="project" value="GO_Central"/>
</dbReference>
<evidence type="ECO:0000256" key="7">
    <source>
        <dbReference type="ARBA" id="ARBA00022840"/>
    </source>
</evidence>
<evidence type="ECO:0000256" key="1">
    <source>
        <dbReference type="ARBA" id="ARBA00004123"/>
    </source>
</evidence>
<keyword evidence="5 12" id="KW-0378">Hydrolase</keyword>
<dbReference type="RefSeq" id="XP_003562823.1">
    <property type="nucleotide sequence ID" value="XM_003562775.4"/>
</dbReference>
<dbReference type="Pfam" id="PF06068">
    <property type="entry name" value="TIP49"/>
    <property type="match status" value="1"/>
</dbReference>
<accession>I1GT06</accession>
<evidence type="ECO:0000256" key="5">
    <source>
        <dbReference type="ARBA" id="ARBA00022801"/>
    </source>
</evidence>
<comment type="subcellular location">
    <subcellularLocation>
        <location evidence="1">Nucleus</location>
    </subcellularLocation>
</comment>
<evidence type="ECO:0000256" key="3">
    <source>
        <dbReference type="ARBA" id="ARBA00022741"/>
    </source>
</evidence>
<dbReference type="Proteomes" id="UP000008810">
    <property type="component" value="Chromosome 1"/>
</dbReference>
<dbReference type="GO" id="GO:0031011">
    <property type="term" value="C:Ino80 complex"/>
    <property type="evidence" value="ECO:0000318"/>
    <property type="project" value="GO_Central"/>
</dbReference>
<dbReference type="GO" id="GO:0006338">
    <property type="term" value="P:chromatin remodeling"/>
    <property type="evidence" value="ECO:0000318"/>
    <property type="project" value="GO_Central"/>
</dbReference>
<dbReference type="GO" id="GO:0097255">
    <property type="term" value="C:R2TP complex"/>
    <property type="evidence" value="ECO:0000318"/>
    <property type="project" value="GO_Central"/>
</dbReference>
<evidence type="ECO:0000256" key="8">
    <source>
        <dbReference type="ARBA" id="ARBA00023015"/>
    </source>
</evidence>
<organism evidence="14">
    <name type="scientific">Brachypodium distachyon</name>
    <name type="common">Purple false brome</name>
    <name type="synonym">Trachynia distachya</name>
    <dbReference type="NCBI Taxonomy" id="15368"/>
    <lineage>
        <taxon>Eukaryota</taxon>
        <taxon>Viridiplantae</taxon>
        <taxon>Streptophyta</taxon>
        <taxon>Embryophyta</taxon>
        <taxon>Tracheophyta</taxon>
        <taxon>Spermatophyta</taxon>
        <taxon>Magnoliopsida</taxon>
        <taxon>Liliopsida</taxon>
        <taxon>Poales</taxon>
        <taxon>Poaceae</taxon>
        <taxon>BOP clade</taxon>
        <taxon>Pooideae</taxon>
        <taxon>Stipodae</taxon>
        <taxon>Brachypodieae</taxon>
        <taxon>Brachypodium</taxon>
    </lineage>
</organism>
<dbReference type="EnsemblPlants" id="KQK15529">
    <property type="protein sequence ID" value="KQK15529"/>
    <property type="gene ID" value="BRADI_1g23490v3"/>
</dbReference>
<dbReference type="InterPro" id="IPR010339">
    <property type="entry name" value="TIP49_P-loop"/>
</dbReference>
<reference evidence="14 15" key="1">
    <citation type="journal article" date="2010" name="Nature">
        <title>Genome sequencing and analysis of the model grass Brachypodium distachyon.</title>
        <authorList>
            <consortium name="International Brachypodium Initiative"/>
        </authorList>
    </citation>
    <scope>NUCLEOTIDE SEQUENCE [LARGE SCALE GENOMIC DNA]</scope>
    <source>
        <strain evidence="14">Bd21</strain>
        <strain evidence="15">cv. Bd21</strain>
    </source>
</reference>
<dbReference type="OrthoDB" id="10060499at2759"/>
<evidence type="ECO:0000313" key="16">
    <source>
        <dbReference type="Proteomes" id="UP000008810"/>
    </source>
</evidence>
<evidence type="ECO:0000256" key="4">
    <source>
        <dbReference type="ARBA" id="ARBA00022763"/>
    </source>
</evidence>
<evidence type="ECO:0000256" key="9">
    <source>
        <dbReference type="ARBA" id="ARBA00023163"/>
    </source>
</evidence>
<dbReference type="Gene3D" id="3.40.50.300">
    <property type="entry name" value="P-loop containing nucleotide triphosphate hydrolases"/>
    <property type="match status" value="1"/>
</dbReference>
<dbReference type="InterPro" id="IPR027238">
    <property type="entry name" value="RuvB-like"/>
</dbReference>
<evidence type="ECO:0000259" key="13">
    <source>
        <dbReference type="SMART" id="SM00382"/>
    </source>
</evidence>
<keyword evidence="9 12" id="KW-0804">Transcription</keyword>
<dbReference type="InterPro" id="IPR041048">
    <property type="entry name" value="RuvB-like_C"/>
</dbReference>
<keyword evidence="7 12" id="KW-0067">ATP-binding</keyword>
<dbReference type="FunFam" id="1.10.8.60:FF:000010">
    <property type="entry name" value="RuvB-like helicase"/>
    <property type="match status" value="1"/>
</dbReference>
<sequence length="476" mass="51929">MSELKRLSESRDLTRIERIGAHSHIRGLGLDSSLEARDASEGMVGQLPARRAAGLILQLIRQGKIAGRAVLLAGQPGTGKTALAMGIAKSLGAETPFASVAASELFSLDLSKTEALTQAFRRAIGVRIKEEAEIIEGEVVEISIDRPLSAASGSSGAPSGAAAAGKTGRLTLKTTDMETVYELGGKMIEALGKEKVQSGDVIALDKASGKVTKLGRSIGRSRDYDAVGAHTKFVKCPEGELQKRKEVVHCVTLHEIDVINSRTQGFLALFTGDTGEIRAEVREQIDTKVAEWREEGKAEIVPGVLFIDEVHMLDIECFSFLNRALENDMAPILVIATNRGITTIRGTNYRSPHGIPSDFLDRLLIITTQPYTEDEIRKILDIRCEEEDVDMSADAKVLLTKIGTETSLRYAIHLITSAALACQKRKGKVVEMEDISRVYQLFLDVKRSTQYLMEYQSQYMFSEVQGEADGDDAMQS</sequence>
<dbReference type="GO" id="GO:0000812">
    <property type="term" value="C:Swr1 complex"/>
    <property type="evidence" value="ECO:0000318"/>
    <property type="project" value="GO_Central"/>
</dbReference>
<comment type="catalytic activity">
    <reaction evidence="12">
        <text>ATP + H2O = ADP + phosphate + H(+)</text>
        <dbReference type="Rhea" id="RHEA:13065"/>
        <dbReference type="ChEBI" id="CHEBI:15377"/>
        <dbReference type="ChEBI" id="CHEBI:15378"/>
        <dbReference type="ChEBI" id="CHEBI:30616"/>
        <dbReference type="ChEBI" id="CHEBI:43474"/>
        <dbReference type="ChEBI" id="CHEBI:456216"/>
        <dbReference type="EC" id="3.6.4.12"/>
    </reaction>
</comment>
<comment type="similarity">
    <text evidence="2 12">Belongs to the RuvB family.</text>
</comment>
<dbReference type="AlphaFoldDB" id="I1GT06"/>
<keyword evidence="11 12" id="KW-0539">Nucleus</keyword>
<keyword evidence="3 12" id="KW-0547">Nucleotide-binding</keyword>
<keyword evidence="6 12" id="KW-0347">Helicase</keyword>
<keyword evidence="10" id="KW-0234">DNA repair</keyword>
<dbReference type="GO" id="GO:0000492">
    <property type="term" value="P:box C/D snoRNP assembly"/>
    <property type="evidence" value="ECO:0000318"/>
    <property type="project" value="GO_Central"/>
</dbReference>
<dbReference type="GO" id="GO:0005524">
    <property type="term" value="F:ATP binding"/>
    <property type="evidence" value="ECO:0007669"/>
    <property type="project" value="UniProtKB-KW"/>
</dbReference>
<dbReference type="GO" id="GO:0035267">
    <property type="term" value="C:NuA4 histone acetyltransferase complex"/>
    <property type="evidence" value="ECO:0000318"/>
    <property type="project" value="GO_Central"/>
</dbReference>
<dbReference type="OMA" id="IINTEPY"/>
<dbReference type="PANTHER" id="PTHR11093">
    <property type="entry name" value="RUVB-RELATED REPTIN AND PONTIN"/>
    <property type="match status" value="1"/>
</dbReference>
<dbReference type="Pfam" id="PF17856">
    <property type="entry name" value="TIP49_C"/>
    <property type="match status" value="1"/>
</dbReference>
<proteinExistence type="inferred from homology"/>
<dbReference type="InterPro" id="IPR003593">
    <property type="entry name" value="AAA+_ATPase"/>
</dbReference>
<dbReference type="eggNOG" id="KOG2680">
    <property type="taxonomic scope" value="Eukaryota"/>
</dbReference>
<dbReference type="EMBL" id="CM000880">
    <property type="protein sequence ID" value="KQK15529.1"/>
    <property type="molecule type" value="Genomic_DNA"/>
</dbReference>
<feature type="domain" description="AAA+ ATPase" evidence="13">
    <location>
        <begin position="66"/>
        <end position="390"/>
    </location>
</feature>
<evidence type="ECO:0000256" key="11">
    <source>
        <dbReference type="ARBA" id="ARBA00023242"/>
    </source>
</evidence>
<reference evidence="15" key="3">
    <citation type="submission" date="2018-08" db="UniProtKB">
        <authorList>
            <consortium name="EnsemblPlants"/>
        </authorList>
    </citation>
    <scope>IDENTIFICATION</scope>
    <source>
        <strain evidence="15">cv. Bd21</strain>
    </source>
</reference>
<dbReference type="Gramene" id="KQK15529">
    <property type="protein sequence ID" value="KQK15529"/>
    <property type="gene ID" value="BRADI_1g23490v3"/>
</dbReference>
<reference evidence="14" key="2">
    <citation type="submission" date="2017-06" db="EMBL/GenBank/DDBJ databases">
        <title>WGS assembly of Brachypodium distachyon.</title>
        <authorList>
            <consortium name="The International Brachypodium Initiative"/>
            <person name="Lucas S."/>
            <person name="Harmon-Smith M."/>
            <person name="Lail K."/>
            <person name="Tice H."/>
            <person name="Grimwood J."/>
            <person name="Bruce D."/>
            <person name="Barry K."/>
            <person name="Shu S."/>
            <person name="Lindquist E."/>
            <person name="Wang M."/>
            <person name="Pitluck S."/>
            <person name="Vogel J.P."/>
            <person name="Garvin D.F."/>
            <person name="Mockler T.C."/>
            <person name="Schmutz J."/>
            <person name="Rokhsar D."/>
            <person name="Bevan M.W."/>
        </authorList>
    </citation>
    <scope>NUCLEOTIDE SEQUENCE</scope>
    <source>
        <strain evidence="14">Bd21</strain>
    </source>
</reference>
<evidence type="ECO:0000256" key="6">
    <source>
        <dbReference type="ARBA" id="ARBA00022806"/>
    </source>
</evidence>
<dbReference type="Gene3D" id="1.10.8.60">
    <property type="match status" value="1"/>
</dbReference>
<protein>
    <recommendedName>
        <fullName evidence="12">RuvB-like helicase</fullName>
        <ecNumber evidence="12">3.6.4.12</ecNumber>
    </recommendedName>
</protein>
<keyword evidence="8 12" id="KW-0805">Transcription regulation</keyword>
<dbReference type="GO" id="GO:0006281">
    <property type="term" value="P:DNA repair"/>
    <property type="evidence" value="ECO:0007669"/>
    <property type="project" value="UniProtKB-KW"/>
</dbReference>
<dbReference type="GeneID" id="100840397"/>
<name>I1GT06_BRADI</name>
<dbReference type="FunFam" id="2.40.50.360:FF:000002">
    <property type="entry name" value="RuvB-like helicase"/>
    <property type="match status" value="1"/>
</dbReference>
<dbReference type="InterPro" id="IPR027417">
    <property type="entry name" value="P-loop_NTPase"/>
</dbReference>
<dbReference type="InterPro" id="IPR042487">
    <property type="entry name" value="RuvBL1/2_DNA/RNA_bd_dom"/>
</dbReference>
<keyword evidence="4" id="KW-0227">DNA damage</keyword>
<dbReference type="GO" id="GO:0016787">
    <property type="term" value="F:hydrolase activity"/>
    <property type="evidence" value="ECO:0007669"/>
    <property type="project" value="UniProtKB-KW"/>
</dbReference>
<evidence type="ECO:0000256" key="10">
    <source>
        <dbReference type="ARBA" id="ARBA00023204"/>
    </source>
</evidence>
<keyword evidence="16" id="KW-1185">Reference proteome</keyword>
<evidence type="ECO:0000313" key="15">
    <source>
        <dbReference type="EnsemblPlants" id="KQK15529"/>
    </source>
</evidence>
<dbReference type="SMART" id="SM00382">
    <property type="entry name" value="AAA"/>
    <property type="match status" value="1"/>
</dbReference>
<dbReference type="FunFam" id="3.40.50.300:FF:002221">
    <property type="entry name" value="RuvB-like 2"/>
    <property type="match status" value="2"/>
</dbReference>
<dbReference type="HOGENOM" id="CLU_028311_4_0_1"/>